<keyword evidence="6 8" id="KW-0472">Membrane</keyword>
<comment type="function">
    <text evidence="8">Cell division protein that may be involved in stabilizing or promoting the assembly of the division complex.</text>
</comment>
<dbReference type="Gene3D" id="3.10.20.310">
    <property type="entry name" value="membrane protein fhac"/>
    <property type="match status" value="1"/>
</dbReference>
<evidence type="ECO:0000259" key="9">
    <source>
        <dbReference type="PROSITE" id="PS51779"/>
    </source>
</evidence>
<evidence type="ECO:0000256" key="3">
    <source>
        <dbReference type="ARBA" id="ARBA00022618"/>
    </source>
</evidence>
<comment type="caution">
    <text evidence="10">The sequence shown here is derived from an EMBL/GenBank/DDBJ whole genome shotgun (WGS) entry which is preliminary data.</text>
</comment>
<keyword evidence="5 8" id="KW-1133">Transmembrane helix</keyword>
<evidence type="ECO:0000256" key="4">
    <source>
        <dbReference type="ARBA" id="ARBA00022692"/>
    </source>
</evidence>
<dbReference type="AlphaFoldDB" id="A0A433HPX6"/>
<dbReference type="InterPro" id="IPR034746">
    <property type="entry name" value="POTRA"/>
</dbReference>
<dbReference type="GO" id="GO:0032153">
    <property type="term" value="C:cell division site"/>
    <property type="evidence" value="ECO:0007669"/>
    <property type="project" value="UniProtKB-UniRule"/>
</dbReference>
<dbReference type="OrthoDB" id="1819027at2"/>
<dbReference type="PANTHER" id="PTHR37820:SF1">
    <property type="entry name" value="CELL DIVISION PROTEIN FTSQ"/>
    <property type="match status" value="1"/>
</dbReference>
<evidence type="ECO:0000256" key="8">
    <source>
        <dbReference type="HAMAP-Rule" id="MF_00912"/>
    </source>
</evidence>
<dbReference type="EMBL" id="RYZZ01000007">
    <property type="protein sequence ID" value="RUQ30357.1"/>
    <property type="molecule type" value="Genomic_DNA"/>
</dbReference>
<keyword evidence="11" id="KW-1185">Reference proteome</keyword>
<evidence type="ECO:0000256" key="5">
    <source>
        <dbReference type="ARBA" id="ARBA00022989"/>
    </source>
</evidence>
<dbReference type="Gene3D" id="3.40.50.10960">
    <property type="match status" value="1"/>
</dbReference>
<dbReference type="PANTHER" id="PTHR37820">
    <property type="entry name" value="CELL DIVISION PROTEIN DIVIB"/>
    <property type="match status" value="1"/>
</dbReference>
<comment type="similarity">
    <text evidence="8">Belongs to the FtsQ/DivIB family. DivIB subfamily.</text>
</comment>
<dbReference type="Pfam" id="PF03799">
    <property type="entry name" value="FtsQ_DivIB_C"/>
    <property type="match status" value="1"/>
</dbReference>
<gene>
    <name evidence="8" type="primary">divIB</name>
    <name evidence="10" type="ORF">ELQ35_08440</name>
</gene>
<evidence type="ECO:0000256" key="7">
    <source>
        <dbReference type="ARBA" id="ARBA00023306"/>
    </source>
</evidence>
<keyword evidence="4 8" id="KW-0812">Transmembrane</keyword>
<accession>A0A433HPX6</accession>
<keyword evidence="2 8" id="KW-1003">Cell membrane</keyword>
<keyword evidence="7 8" id="KW-0131">Cell cycle</keyword>
<dbReference type="RefSeq" id="WP_126864379.1">
    <property type="nucleotide sequence ID" value="NZ_JAUSTX010000001.1"/>
</dbReference>
<dbReference type="InterPro" id="IPR026580">
    <property type="entry name" value="DivIB"/>
</dbReference>
<dbReference type="InterPro" id="IPR050487">
    <property type="entry name" value="FtsQ_DivIB"/>
</dbReference>
<dbReference type="InterPro" id="IPR013685">
    <property type="entry name" value="POTRA_FtsQ_type"/>
</dbReference>
<dbReference type="HAMAP" id="MF_00912">
    <property type="entry name" value="DivIB"/>
    <property type="match status" value="1"/>
</dbReference>
<reference evidence="10 11" key="1">
    <citation type="submission" date="2018-12" db="EMBL/GenBank/DDBJ databases">
        <title>Bacillus chawlae sp. nov., Bacillus glennii sp. nov., and Bacillus saganii sp. nov. Isolated from the Vehicle Assembly Building at Kennedy Space Center where the Viking Spacecraft were Assembled.</title>
        <authorList>
            <person name="Seuylemezian A."/>
            <person name="Vaishampayan P."/>
        </authorList>
    </citation>
    <scope>NUCLEOTIDE SEQUENCE [LARGE SCALE GENOMIC DNA]</scope>
    <source>
        <strain evidence="10 11">L5</strain>
    </source>
</reference>
<name>A0A433HPX6_9BACI</name>
<organism evidence="10 11">
    <name type="scientific">Peribacillus cavernae</name>
    <dbReference type="NCBI Taxonomy" id="1674310"/>
    <lineage>
        <taxon>Bacteria</taxon>
        <taxon>Bacillati</taxon>
        <taxon>Bacillota</taxon>
        <taxon>Bacilli</taxon>
        <taxon>Bacillales</taxon>
        <taxon>Bacillaceae</taxon>
        <taxon>Peribacillus</taxon>
    </lineage>
</organism>
<evidence type="ECO:0000256" key="1">
    <source>
        <dbReference type="ARBA" id="ARBA00004370"/>
    </source>
</evidence>
<dbReference type="GO" id="GO:0005886">
    <property type="term" value="C:plasma membrane"/>
    <property type="evidence" value="ECO:0007669"/>
    <property type="project" value="UniProtKB-SubCell"/>
</dbReference>
<evidence type="ECO:0000313" key="10">
    <source>
        <dbReference type="EMBL" id="RUQ30357.1"/>
    </source>
</evidence>
<evidence type="ECO:0000256" key="6">
    <source>
        <dbReference type="ARBA" id="ARBA00023136"/>
    </source>
</evidence>
<dbReference type="Pfam" id="PF08478">
    <property type="entry name" value="POTRA_1"/>
    <property type="match status" value="1"/>
</dbReference>
<sequence length="265" mass="30172">MEEGKIVSIEDRIPKLKQLRKRKADRRLILLLSLFFLLIACVMYFLSPLSHIRSIHVEGNRYISAEQVIALSGLTKDTSIWKIDKKKSEAKVKTNSEIKEADIKTRIPNSVIITVNEENRIAYVAREDRFLPILENGEILKPLRKEEIPVYAPVLIGFSEGKKLNQLLGELEKLPQEILNSISEIHAAPAKTDIYHITLYMNDGFEVSATSRTLSEDLVHYPSIISKLDPDVKGVIDFEVGAFFKPYDPPKTEKDKEAEKNFPAQ</sequence>
<dbReference type="Proteomes" id="UP000267430">
    <property type="component" value="Unassembled WGS sequence"/>
</dbReference>
<evidence type="ECO:0000313" key="11">
    <source>
        <dbReference type="Proteomes" id="UP000267430"/>
    </source>
</evidence>
<evidence type="ECO:0000256" key="2">
    <source>
        <dbReference type="ARBA" id="ARBA00022475"/>
    </source>
</evidence>
<dbReference type="InterPro" id="IPR005548">
    <property type="entry name" value="Cell_div_FtsQ/DivIB_C"/>
</dbReference>
<keyword evidence="3 8" id="KW-0132">Cell division</keyword>
<feature type="transmembrane region" description="Helical" evidence="8">
    <location>
        <begin position="28"/>
        <end position="46"/>
    </location>
</feature>
<protein>
    <recommendedName>
        <fullName evidence="8">Cell division protein DivIB</fullName>
    </recommendedName>
</protein>
<comment type="subcellular location">
    <subcellularLocation>
        <location evidence="8">Cell membrane</location>
        <topology evidence="8">Single-pass type II membrane protein</topology>
    </subcellularLocation>
    <subcellularLocation>
        <location evidence="1">Membrane</location>
    </subcellularLocation>
    <text evidence="8">Localizes to the division septum.</text>
</comment>
<dbReference type="PROSITE" id="PS51779">
    <property type="entry name" value="POTRA"/>
    <property type="match status" value="1"/>
</dbReference>
<feature type="domain" description="POTRA" evidence="9">
    <location>
        <begin position="50"/>
        <end position="120"/>
    </location>
</feature>
<dbReference type="GO" id="GO:0043093">
    <property type="term" value="P:FtsZ-dependent cytokinesis"/>
    <property type="evidence" value="ECO:0007669"/>
    <property type="project" value="UniProtKB-UniRule"/>
</dbReference>
<proteinExistence type="inferred from homology"/>